<name>A0A222NZH9_9GAMM</name>
<protein>
    <submittedName>
        <fullName evidence="1">Uncharacterized protein</fullName>
    </submittedName>
</protein>
<dbReference type="OrthoDB" id="5653593at2"/>
<dbReference type="Proteomes" id="UP000201728">
    <property type="component" value="Chromosome"/>
</dbReference>
<dbReference type="AlphaFoldDB" id="A0A222NZH9"/>
<dbReference type="RefSeq" id="WP_094090084.1">
    <property type="nucleotide sequence ID" value="NZ_CP016397.1"/>
</dbReference>
<dbReference type="EMBL" id="CP016397">
    <property type="protein sequence ID" value="ASQ44969.1"/>
    <property type="molecule type" value="Genomic_DNA"/>
</dbReference>
<sequence length="292" mass="33841">MFFLKKKSKATNSNEFNIFDNKINYISYSSERNFSQRSYEEPYLWTTNLTACVGVGLYYQDEKNAKIELYHSLSEHYLDDINIGEALDNNNDYVSMLFYFLNQLTETSHLKIYVACDPSHSNSERDKRLLFNGINKCINYINKNQLKSLRTINLAQIEAIKVEVGSFFITATGKVGTLEDALSESLDKIQRLFTDESLSNSTLYKEYLILNSKARDEGLDTFKSKKVFFEKLQELASAYLSKHHSSKKKAAEQLAIKLVSWNLFLNGPDNQLFKSWQEKHTKIQYEPPSPYL</sequence>
<proteinExistence type="predicted"/>
<evidence type="ECO:0000313" key="1">
    <source>
        <dbReference type="EMBL" id="ASQ44969.1"/>
    </source>
</evidence>
<organism evidence="1 2">
    <name type="scientific">Legionella clemsonensis</name>
    <dbReference type="NCBI Taxonomy" id="1867846"/>
    <lineage>
        <taxon>Bacteria</taxon>
        <taxon>Pseudomonadati</taxon>
        <taxon>Pseudomonadota</taxon>
        <taxon>Gammaproteobacteria</taxon>
        <taxon>Legionellales</taxon>
        <taxon>Legionellaceae</taxon>
        <taxon>Legionella</taxon>
    </lineage>
</organism>
<reference evidence="1 2" key="1">
    <citation type="submission" date="2016-07" db="EMBL/GenBank/DDBJ databases">
        <authorList>
            <person name="Hassler H."/>
        </authorList>
    </citation>
    <scope>NUCLEOTIDE SEQUENCE [LARGE SCALE GENOMIC DNA]</scope>
    <source>
        <strain evidence="1 2">CDC-D5610</strain>
    </source>
</reference>
<dbReference type="KEGG" id="lcd:clem_02030"/>
<keyword evidence="2" id="KW-1185">Reference proteome</keyword>
<gene>
    <name evidence="1" type="ORF">clem_02030</name>
</gene>
<accession>A0A222NZH9</accession>
<evidence type="ECO:0000313" key="2">
    <source>
        <dbReference type="Proteomes" id="UP000201728"/>
    </source>
</evidence>